<evidence type="ECO:0000313" key="2">
    <source>
        <dbReference type="Proteomes" id="UP000759131"/>
    </source>
</evidence>
<dbReference type="EMBL" id="CAJPIZ010003863">
    <property type="protein sequence ID" value="CAG2106907.1"/>
    <property type="molecule type" value="Genomic_DNA"/>
</dbReference>
<dbReference type="AlphaFoldDB" id="A0A7R9PZB2"/>
<reference evidence="1" key="1">
    <citation type="submission" date="2020-11" db="EMBL/GenBank/DDBJ databases">
        <authorList>
            <person name="Tran Van P."/>
        </authorList>
    </citation>
    <scope>NUCLEOTIDE SEQUENCE</scope>
</reference>
<gene>
    <name evidence="1" type="ORF">OSB1V03_LOCUS6910</name>
</gene>
<evidence type="ECO:0000313" key="1">
    <source>
        <dbReference type="EMBL" id="CAD7626477.1"/>
    </source>
</evidence>
<keyword evidence="2" id="KW-1185">Reference proteome</keyword>
<accession>A0A7R9PZB2</accession>
<name>A0A7R9PZB2_9ACAR</name>
<dbReference type="Proteomes" id="UP000759131">
    <property type="component" value="Unassembled WGS sequence"/>
</dbReference>
<organism evidence="1">
    <name type="scientific">Medioppia subpectinata</name>
    <dbReference type="NCBI Taxonomy" id="1979941"/>
    <lineage>
        <taxon>Eukaryota</taxon>
        <taxon>Metazoa</taxon>
        <taxon>Ecdysozoa</taxon>
        <taxon>Arthropoda</taxon>
        <taxon>Chelicerata</taxon>
        <taxon>Arachnida</taxon>
        <taxon>Acari</taxon>
        <taxon>Acariformes</taxon>
        <taxon>Sarcoptiformes</taxon>
        <taxon>Oribatida</taxon>
        <taxon>Brachypylina</taxon>
        <taxon>Oppioidea</taxon>
        <taxon>Oppiidae</taxon>
        <taxon>Medioppia</taxon>
    </lineage>
</organism>
<sequence length="65" mass="7474">MIKKMVSKYLLDSMDRFGDDLCEVLLVICHLRTDSGVNVCPLNGNDWHSIHKIIYQSVMKTHSSH</sequence>
<proteinExistence type="predicted"/>
<protein>
    <submittedName>
        <fullName evidence="1">Uncharacterized protein</fullName>
    </submittedName>
</protein>
<dbReference type="EMBL" id="OC858438">
    <property type="protein sequence ID" value="CAD7626477.1"/>
    <property type="molecule type" value="Genomic_DNA"/>
</dbReference>